<dbReference type="EMBL" id="JAAAXX010000006">
    <property type="protein sequence ID" value="KAF2388994.1"/>
    <property type="molecule type" value="Genomic_DNA"/>
</dbReference>
<organism evidence="1 2">
    <name type="scientific">Pseudomonas frederiksbergensis</name>
    <dbReference type="NCBI Taxonomy" id="104087"/>
    <lineage>
        <taxon>Bacteria</taxon>
        <taxon>Pseudomonadati</taxon>
        <taxon>Pseudomonadota</taxon>
        <taxon>Gammaproteobacteria</taxon>
        <taxon>Pseudomonadales</taxon>
        <taxon>Pseudomonadaceae</taxon>
        <taxon>Pseudomonas</taxon>
    </lineage>
</organism>
<evidence type="ECO:0000313" key="2">
    <source>
        <dbReference type="Proteomes" id="UP000475265"/>
    </source>
</evidence>
<dbReference type="AlphaFoldDB" id="A0A6L5BPN4"/>
<reference evidence="1 2" key="1">
    <citation type="submission" date="2019-12" db="EMBL/GenBank/DDBJ databases">
        <title>Endophytic bacteria associated with Panax ginseng seedlings.</title>
        <authorList>
            <person name="Park J.M."/>
            <person name="Shin R."/>
            <person name="Jo S.H."/>
        </authorList>
    </citation>
    <scope>NUCLEOTIDE SEQUENCE [LARGE SCALE GENOMIC DNA]</scope>
    <source>
        <strain evidence="1 2">PgKB32</strain>
    </source>
</reference>
<evidence type="ECO:0000313" key="1">
    <source>
        <dbReference type="EMBL" id="KAF2388994.1"/>
    </source>
</evidence>
<accession>A0A6L5BPN4</accession>
<protein>
    <submittedName>
        <fullName evidence="1">Uncharacterized protein</fullName>
    </submittedName>
</protein>
<name>A0A6L5BPN4_9PSED</name>
<sequence length="118" mass="12765">MVVAAHGVDLEQVLPDLCEGDFRRALWCFVVAAGVGLGVGNWQGLAVEFAVGCQRQRFEADEGAWQHVFGQLRCQLGAQVGGGQDFIGLRDHISNQSFFARRVFADDDGGFFYAGALA</sequence>
<dbReference type="Proteomes" id="UP000475265">
    <property type="component" value="Unassembled WGS sequence"/>
</dbReference>
<comment type="caution">
    <text evidence="1">The sequence shown here is derived from an EMBL/GenBank/DDBJ whole genome shotgun (WGS) entry which is preliminary data.</text>
</comment>
<gene>
    <name evidence="1" type="ORF">FX983_06565</name>
</gene>
<proteinExistence type="predicted"/>
<dbReference type="AntiFam" id="ANF00178">
    <property type="entry name" value="Shadow ORF (opposite dhbF)"/>
</dbReference>